<reference evidence="2" key="1">
    <citation type="journal article" date="2013" name="Nature">
        <title>Pan genome of the phytoplankton Emiliania underpins its global distribution.</title>
        <authorList>
            <person name="Read B.A."/>
            <person name="Kegel J."/>
            <person name="Klute M.J."/>
            <person name="Kuo A."/>
            <person name="Lefebvre S.C."/>
            <person name="Maumus F."/>
            <person name="Mayer C."/>
            <person name="Miller J."/>
            <person name="Monier A."/>
            <person name="Salamov A."/>
            <person name="Young J."/>
            <person name="Aguilar M."/>
            <person name="Claverie J.M."/>
            <person name="Frickenhaus S."/>
            <person name="Gonzalez K."/>
            <person name="Herman E.K."/>
            <person name="Lin Y.C."/>
            <person name="Napier J."/>
            <person name="Ogata H."/>
            <person name="Sarno A.F."/>
            <person name="Shmutz J."/>
            <person name="Schroeder D."/>
            <person name="de Vargas C."/>
            <person name="Verret F."/>
            <person name="von Dassow P."/>
            <person name="Valentin K."/>
            <person name="Van de Peer Y."/>
            <person name="Wheeler G."/>
            <person name="Dacks J.B."/>
            <person name="Delwiche C.F."/>
            <person name="Dyhrman S.T."/>
            <person name="Glockner G."/>
            <person name="John U."/>
            <person name="Richards T."/>
            <person name="Worden A.Z."/>
            <person name="Zhang X."/>
            <person name="Grigoriev I.V."/>
            <person name="Allen A.E."/>
            <person name="Bidle K."/>
            <person name="Borodovsky M."/>
            <person name="Bowler C."/>
            <person name="Brownlee C."/>
            <person name="Cock J.M."/>
            <person name="Elias M."/>
            <person name="Gladyshev V.N."/>
            <person name="Groth M."/>
            <person name="Guda C."/>
            <person name="Hadaegh A."/>
            <person name="Iglesias-Rodriguez M.D."/>
            <person name="Jenkins J."/>
            <person name="Jones B.M."/>
            <person name="Lawson T."/>
            <person name="Leese F."/>
            <person name="Lindquist E."/>
            <person name="Lobanov A."/>
            <person name="Lomsadze A."/>
            <person name="Malik S.B."/>
            <person name="Marsh M.E."/>
            <person name="Mackinder L."/>
            <person name="Mock T."/>
            <person name="Mueller-Roeber B."/>
            <person name="Pagarete A."/>
            <person name="Parker M."/>
            <person name="Probert I."/>
            <person name="Quesneville H."/>
            <person name="Raines C."/>
            <person name="Rensing S.A."/>
            <person name="Riano-Pachon D.M."/>
            <person name="Richier S."/>
            <person name="Rokitta S."/>
            <person name="Shiraiwa Y."/>
            <person name="Soanes D.M."/>
            <person name="van der Giezen M."/>
            <person name="Wahlund T.M."/>
            <person name="Williams B."/>
            <person name="Wilson W."/>
            <person name="Wolfe G."/>
            <person name="Wurch L.L."/>
        </authorList>
    </citation>
    <scope>NUCLEOTIDE SEQUENCE</scope>
</reference>
<reference evidence="1" key="2">
    <citation type="submission" date="2024-10" db="UniProtKB">
        <authorList>
            <consortium name="EnsemblProtists"/>
        </authorList>
    </citation>
    <scope>IDENTIFICATION</scope>
</reference>
<name>A0A0D3I7H7_EMIH1</name>
<dbReference type="GeneID" id="17272208"/>
<evidence type="ECO:0000313" key="2">
    <source>
        <dbReference type="Proteomes" id="UP000013827"/>
    </source>
</evidence>
<proteinExistence type="predicted"/>
<dbReference type="KEGG" id="ehx:EMIHUDRAFT_198557"/>
<sequence length="200" mass="20978">MSSSRNVLSIVVDRELSGNARGLRSLPPRFLAGIDAGGGPRDRAAVAASRGHVGTGELLLQLDSEMPAPAELRKLIADLSARLGESASQREVFLCCGGDAIISRVLLRLCRREAGRPSARLPEGAPLDVINECTQILAELAMLDLQHAEALASRHELIGTLFLLMAEPQAADAALALSMTGLALVSRALAVLLAKSAEQG</sequence>
<dbReference type="RefSeq" id="XP_005759641.1">
    <property type="nucleotide sequence ID" value="XM_005759584.1"/>
</dbReference>
<evidence type="ECO:0000313" key="1">
    <source>
        <dbReference type="EnsemblProtists" id="EOD07212"/>
    </source>
</evidence>
<dbReference type="EnsemblProtists" id="EOD26663">
    <property type="protein sequence ID" value="EOD26663"/>
    <property type="gene ID" value="EMIHUDRAFT_236729"/>
</dbReference>
<dbReference type="AlphaFoldDB" id="A0A0D3I7H7"/>
<dbReference type="PaxDb" id="2903-EOD07212"/>
<dbReference type="Proteomes" id="UP000013827">
    <property type="component" value="Unassembled WGS sequence"/>
</dbReference>
<organism evidence="1 2">
    <name type="scientific">Emiliania huxleyi (strain CCMP1516)</name>
    <dbReference type="NCBI Taxonomy" id="280463"/>
    <lineage>
        <taxon>Eukaryota</taxon>
        <taxon>Haptista</taxon>
        <taxon>Haptophyta</taxon>
        <taxon>Prymnesiophyceae</taxon>
        <taxon>Isochrysidales</taxon>
        <taxon>Noelaerhabdaceae</taxon>
        <taxon>Emiliania</taxon>
    </lineage>
</organism>
<keyword evidence="2" id="KW-1185">Reference proteome</keyword>
<dbReference type="KEGG" id="ehx:EMIHUDRAFT_236729"/>
<dbReference type="EnsemblProtists" id="EOD07212">
    <property type="protein sequence ID" value="EOD07212"/>
    <property type="gene ID" value="EMIHUDRAFT_198557"/>
</dbReference>
<dbReference type="RefSeq" id="XP_005779092.1">
    <property type="nucleotide sequence ID" value="XM_005779035.1"/>
</dbReference>
<dbReference type="HOGENOM" id="CLU_1368452_0_0_1"/>
<protein>
    <submittedName>
        <fullName evidence="1">Uncharacterized protein</fullName>
    </submittedName>
</protein>
<accession>A0A0D3I7H7</accession>
<dbReference type="GeneID" id="17253215"/>